<dbReference type="PANTHER" id="PTHR11937">
    <property type="entry name" value="ACTIN"/>
    <property type="match status" value="1"/>
</dbReference>
<name>A0A6A5BZ36_NAEFO</name>
<protein>
    <recommendedName>
        <fullName evidence="6">Actin</fullName>
    </recommendedName>
</protein>
<dbReference type="EMBL" id="VFQX01000022">
    <property type="protein sequence ID" value="KAF0979852.1"/>
    <property type="molecule type" value="Genomic_DNA"/>
</dbReference>
<evidence type="ECO:0000313" key="5">
    <source>
        <dbReference type="Proteomes" id="UP000444721"/>
    </source>
</evidence>
<evidence type="ECO:0000256" key="1">
    <source>
        <dbReference type="ARBA" id="ARBA00049360"/>
    </source>
</evidence>
<dbReference type="VEuPathDB" id="AmoebaDB:NF0013660"/>
<dbReference type="InterPro" id="IPR043129">
    <property type="entry name" value="ATPase_NBD"/>
</dbReference>
<organism evidence="4 5">
    <name type="scientific">Naegleria fowleri</name>
    <name type="common">Brain eating amoeba</name>
    <dbReference type="NCBI Taxonomy" id="5763"/>
    <lineage>
        <taxon>Eukaryota</taxon>
        <taxon>Discoba</taxon>
        <taxon>Heterolobosea</taxon>
        <taxon>Tetramitia</taxon>
        <taxon>Eutetramitia</taxon>
        <taxon>Vahlkampfiidae</taxon>
        <taxon>Naegleria</taxon>
    </lineage>
</organism>
<keyword evidence="5" id="KW-1185">Reference proteome</keyword>
<dbReference type="VEuPathDB" id="AmoebaDB:FDP41_001005"/>
<dbReference type="Proteomes" id="UP000444721">
    <property type="component" value="Unassembled WGS sequence"/>
</dbReference>
<dbReference type="OrthoDB" id="5132116at2759"/>
<accession>A0A6A5BZ36</accession>
<dbReference type="InterPro" id="IPR004000">
    <property type="entry name" value="Actin"/>
</dbReference>
<evidence type="ECO:0000256" key="2">
    <source>
        <dbReference type="RuleBase" id="RU000487"/>
    </source>
</evidence>
<comment type="similarity">
    <text evidence="2">Belongs to the actin family.</text>
</comment>
<dbReference type="Gene3D" id="3.30.420.40">
    <property type="match status" value="2"/>
</dbReference>
<dbReference type="FunFam" id="3.90.640.10:FF:000007">
    <property type="entry name" value="Actin like 7B"/>
    <property type="match status" value="1"/>
</dbReference>
<dbReference type="RefSeq" id="XP_044564565.1">
    <property type="nucleotide sequence ID" value="XM_044700306.1"/>
</dbReference>
<dbReference type="Gene3D" id="3.90.640.10">
    <property type="entry name" value="Actin, Chain A, domain 4"/>
    <property type="match status" value="1"/>
</dbReference>
<evidence type="ECO:0000313" key="4">
    <source>
        <dbReference type="EMBL" id="KAF0979852.1"/>
    </source>
</evidence>
<comment type="catalytic activity">
    <reaction evidence="1">
        <text>ATP + H2O = ADP + phosphate + H(+)</text>
        <dbReference type="Rhea" id="RHEA:13065"/>
        <dbReference type="ChEBI" id="CHEBI:15377"/>
        <dbReference type="ChEBI" id="CHEBI:15378"/>
        <dbReference type="ChEBI" id="CHEBI:30616"/>
        <dbReference type="ChEBI" id="CHEBI:43474"/>
        <dbReference type="ChEBI" id="CHEBI:456216"/>
    </reaction>
</comment>
<comment type="caution">
    <text evidence="4">The sequence shown here is derived from an EMBL/GenBank/DDBJ whole genome shotgun (WGS) entry which is preliminary data.</text>
</comment>
<evidence type="ECO:0008006" key="6">
    <source>
        <dbReference type="Google" id="ProtNLM"/>
    </source>
</evidence>
<proteinExistence type="inferred from homology"/>
<dbReference type="Pfam" id="PF00022">
    <property type="entry name" value="Actin"/>
    <property type="match status" value="1"/>
</dbReference>
<reference evidence="4 5" key="1">
    <citation type="journal article" date="2019" name="Sci. Rep.">
        <title>Nanopore sequencing improves the draft genome of the human pathogenic amoeba Naegleria fowleri.</title>
        <authorList>
            <person name="Liechti N."/>
            <person name="Schurch N."/>
            <person name="Bruggmann R."/>
            <person name="Wittwer M."/>
        </authorList>
    </citation>
    <scope>NUCLEOTIDE SEQUENCE [LARGE SCALE GENOMIC DNA]</scope>
    <source>
        <strain evidence="4 5">ATCC 30894</strain>
    </source>
</reference>
<dbReference type="SUPFAM" id="SSF53067">
    <property type="entry name" value="Actin-like ATPase domain"/>
    <property type="match status" value="2"/>
</dbReference>
<gene>
    <name evidence="4" type="ORF">FDP41_001005</name>
</gene>
<dbReference type="AlphaFoldDB" id="A0A6A5BZ36"/>
<sequence>MPASDNVLGDSESTDSQYDLPPPVVIDFGSGVFKAGLAGEEIPSCCFQNVVGLPHLEDEREIVERYRKLHMKRLRRLGKTSIITEEAKEEGEQEKTKQLTEDDDYLDEEYIVGDKALESRHSHTLFYPMEKGRVVDWEQMEFLIEYALLDVLDVELQETLILITENPMMTKSEKEKLAECLFEVFEIAGLSFMPQPLLSLYSVGKTTGLVIDSGDCITHTVPVYEGYIIDYAMRHLDFGGRDVTHYLQRLLYGKGYRFASSSEHHFVREIKESMAYVATDYEKELKKPITSLQQNYELPDGQIIKLDEELFSCTELLFNPYLVGKEAPGLADLVFDTFKSCPIDVRKEYYSSIILSGGNTLLKGFQERTKIELENNEKSFKPFRVIADPMRQFGAWMGGSVIASLPSFENVVVTFEDWDDYGTKSLYLKDKSFAIH</sequence>
<dbReference type="GeneID" id="68108223"/>
<dbReference type="VEuPathDB" id="AmoebaDB:NfTy_050020"/>
<evidence type="ECO:0000256" key="3">
    <source>
        <dbReference type="SAM" id="MobiDB-lite"/>
    </source>
</evidence>
<feature type="region of interest" description="Disordered" evidence="3">
    <location>
        <begin position="1"/>
        <end position="21"/>
    </location>
</feature>
<dbReference type="SMART" id="SM00268">
    <property type="entry name" value="ACTIN"/>
    <property type="match status" value="1"/>
</dbReference>